<feature type="compositionally biased region" description="Basic and acidic residues" evidence="1">
    <location>
        <begin position="105"/>
        <end position="117"/>
    </location>
</feature>
<keyword evidence="2" id="KW-0808">Transferase</keyword>
<sequence length="145" mass="16400">MTSQVEELMLYYDFLRKQPAPELIKEYDKARQALTQSKTDVNRVRVALLLSMPNTPFHDTAAALGLLNEVSKETKAPSPSLRGLANMMAMMIAEQQRANNNADDLSQKLKDEQKRADALQGQVDGIKNMEKNLIRRDRRGITTKP</sequence>
<accession>A0A401JG70</accession>
<gene>
    <name evidence="2" type="ORF">SFMTTN_2417</name>
</gene>
<dbReference type="EMBL" id="BGOW01000021">
    <property type="protein sequence ID" value="GBL46602.1"/>
    <property type="molecule type" value="Genomic_DNA"/>
</dbReference>
<evidence type="ECO:0000313" key="3">
    <source>
        <dbReference type="Proteomes" id="UP000286806"/>
    </source>
</evidence>
<keyword evidence="3" id="KW-1185">Reference proteome</keyword>
<organism evidence="2 3">
    <name type="scientific">Sulfuriferula multivorans</name>
    <dbReference type="NCBI Taxonomy" id="1559896"/>
    <lineage>
        <taxon>Bacteria</taxon>
        <taxon>Pseudomonadati</taxon>
        <taxon>Pseudomonadota</taxon>
        <taxon>Betaproteobacteria</taxon>
        <taxon>Nitrosomonadales</taxon>
        <taxon>Sulfuricellaceae</taxon>
        <taxon>Sulfuriferula</taxon>
    </lineage>
</organism>
<proteinExistence type="predicted"/>
<reference evidence="2 3" key="1">
    <citation type="journal article" date="2019" name="Front. Microbiol.">
        <title>Genomes of Neutrophilic Sulfur-Oxidizing Chemolithoautotrophs Representing 9 Proteobacterial Species From 8 Genera.</title>
        <authorList>
            <person name="Watanabe T."/>
            <person name="Kojima H."/>
            <person name="Umezawa K."/>
            <person name="Hori C."/>
            <person name="Takasuka T.E."/>
            <person name="Kato Y."/>
            <person name="Fukui M."/>
        </authorList>
    </citation>
    <scope>NUCLEOTIDE SEQUENCE [LARGE SCALE GENOMIC DNA]</scope>
    <source>
        <strain evidence="2 3">TTN</strain>
    </source>
</reference>
<comment type="caution">
    <text evidence="2">The sequence shown here is derived from an EMBL/GenBank/DDBJ whole genome shotgun (WGS) entry which is preliminary data.</text>
</comment>
<dbReference type="Proteomes" id="UP000286806">
    <property type="component" value="Unassembled WGS sequence"/>
</dbReference>
<feature type="region of interest" description="Disordered" evidence="1">
    <location>
        <begin position="97"/>
        <end position="145"/>
    </location>
</feature>
<protein>
    <submittedName>
        <fullName evidence="2">Dihydrolipoamide acyltransferase component of branched-chain alpha-keto acid dehydrogenase complex</fullName>
    </submittedName>
</protein>
<name>A0A401JG70_9PROT</name>
<evidence type="ECO:0000313" key="2">
    <source>
        <dbReference type="EMBL" id="GBL46602.1"/>
    </source>
</evidence>
<evidence type="ECO:0000256" key="1">
    <source>
        <dbReference type="SAM" id="MobiDB-lite"/>
    </source>
</evidence>
<keyword evidence="2" id="KW-0012">Acyltransferase</keyword>
<dbReference type="GO" id="GO:0016746">
    <property type="term" value="F:acyltransferase activity"/>
    <property type="evidence" value="ECO:0007669"/>
    <property type="project" value="UniProtKB-KW"/>
</dbReference>
<dbReference type="AlphaFoldDB" id="A0A401JG70"/>